<dbReference type="EMBL" id="UGNC01000004">
    <property type="protein sequence ID" value="STW38942.1"/>
    <property type="molecule type" value="Genomic_DNA"/>
</dbReference>
<dbReference type="Gene3D" id="1.20.1740.10">
    <property type="entry name" value="Amino acid/polyamine transporter I"/>
    <property type="match status" value="1"/>
</dbReference>
<proteinExistence type="inferred from homology"/>
<evidence type="ECO:0000256" key="10">
    <source>
        <dbReference type="ARBA" id="ARBA00037317"/>
    </source>
</evidence>
<evidence type="ECO:0000256" key="7">
    <source>
        <dbReference type="ARBA" id="ARBA00022970"/>
    </source>
</evidence>
<keyword evidence="6 18" id="KW-0812">Transmembrane</keyword>
<comment type="catalytic activity">
    <reaction evidence="16">
        <text>L-phenylalanine(in) + H(+)(in) = L-phenylalanine(out) + H(+)(out)</text>
        <dbReference type="Rhea" id="RHEA:28923"/>
        <dbReference type="ChEBI" id="CHEBI:15378"/>
        <dbReference type="ChEBI" id="CHEBI:58095"/>
    </reaction>
    <physiologicalReaction direction="right-to-left" evidence="16">
        <dbReference type="Rhea" id="RHEA:28925"/>
    </physiologicalReaction>
</comment>
<feature type="region of interest" description="Disordered" evidence="17">
    <location>
        <begin position="1"/>
        <end position="24"/>
    </location>
</feature>
<evidence type="ECO:0000256" key="9">
    <source>
        <dbReference type="ARBA" id="ARBA00023136"/>
    </source>
</evidence>
<comment type="catalytic activity">
    <reaction evidence="14">
        <text>L-tryptophan(in) + H(+)(in) = L-tryptophan(out) + H(+)(out)</text>
        <dbReference type="Rhea" id="RHEA:28879"/>
        <dbReference type="ChEBI" id="CHEBI:15378"/>
        <dbReference type="ChEBI" id="CHEBI:57912"/>
    </reaction>
    <physiologicalReaction direction="right-to-left" evidence="14">
        <dbReference type="Rhea" id="RHEA:28881"/>
    </physiologicalReaction>
</comment>
<feature type="transmembrane region" description="Helical" evidence="18">
    <location>
        <begin position="41"/>
        <end position="61"/>
    </location>
</feature>
<keyword evidence="3" id="KW-0813">Transport</keyword>
<comment type="catalytic activity">
    <reaction evidence="15">
        <text>L-tyrosine(in) + H(+)(in) = L-tyrosine(out) + H(+)(out)</text>
        <dbReference type="Rhea" id="RHEA:28875"/>
        <dbReference type="ChEBI" id="CHEBI:15378"/>
        <dbReference type="ChEBI" id="CHEBI:58315"/>
    </reaction>
    <physiologicalReaction direction="right-to-left" evidence="15">
        <dbReference type="Rhea" id="RHEA:28877"/>
    </physiologicalReaction>
</comment>
<dbReference type="PANTHER" id="PTHR43495">
    <property type="entry name" value="GABA PERMEASE"/>
    <property type="match status" value="1"/>
</dbReference>
<comment type="similarity">
    <text evidence="2">Belongs to the amino acid-polyamine-organocation (APC) superfamily. Amino acid transporter (AAT) (TC 2.A.3.1) family.</text>
</comment>
<evidence type="ECO:0000256" key="1">
    <source>
        <dbReference type="ARBA" id="ARBA00004429"/>
    </source>
</evidence>
<keyword evidence="5" id="KW-0997">Cell inner membrane</keyword>
<evidence type="ECO:0000256" key="12">
    <source>
        <dbReference type="ARBA" id="ARBA00041728"/>
    </source>
</evidence>
<evidence type="ECO:0000256" key="13">
    <source>
        <dbReference type="ARBA" id="ARBA00042267"/>
    </source>
</evidence>
<name>A0A378F1R0_KLEPN</name>
<evidence type="ECO:0000256" key="15">
    <source>
        <dbReference type="ARBA" id="ARBA00048727"/>
    </source>
</evidence>
<evidence type="ECO:0000256" key="5">
    <source>
        <dbReference type="ARBA" id="ARBA00022519"/>
    </source>
</evidence>
<evidence type="ECO:0000256" key="2">
    <source>
        <dbReference type="ARBA" id="ARBA00008583"/>
    </source>
</evidence>
<dbReference type="GO" id="GO:0006865">
    <property type="term" value="P:amino acid transport"/>
    <property type="evidence" value="ECO:0007669"/>
    <property type="project" value="UniProtKB-KW"/>
</dbReference>
<evidence type="ECO:0000256" key="8">
    <source>
        <dbReference type="ARBA" id="ARBA00022989"/>
    </source>
</evidence>
<dbReference type="InterPro" id="IPR004841">
    <property type="entry name" value="AA-permease/SLC12A_dom"/>
</dbReference>
<evidence type="ECO:0000256" key="4">
    <source>
        <dbReference type="ARBA" id="ARBA00022475"/>
    </source>
</evidence>
<evidence type="ECO:0000259" key="19">
    <source>
        <dbReference type="Pfam" id="PF00324"/>
    </source>
</evidence>
<sequence length="164" mass="18237">MTTQQEHQLKRGLKKPPHPVDRPRGAVGTGLFLGIAQTIRMAGPSVLLGYAIAGVIAFFIMRQLGEMVVEEPVAGSFSHFANRYWGPFAGFMSGWNYWVLYVLVSMAELTAVGIYIQYWWPEVPTWLSAAIFFVAINAINLTHVKFMASWSSGSRLSKWPPSSA</sequence>
<gene>
    <name evidence="20" type="primary">aroP_1</name>
    <name evidence="20" type="ORF">NCTC9617_00461</name>
</gene>
<keyword evidence="4" id="KW-1003">Cell membrane</keyword>
<feature type="transmembrane region" description="Helical" evidence="18">
    <location>
        <begin position="126"/>
        <end position="148"/>
    </location>
</feature>
<dbReference type="Proteomes" id="UP000255167">
    <property type="component" value="Unassembled WGS sequence"/>
</dbReference>
<evidence type="ECO:0000313" key="21">
    <source>
        <dbReference type="Proteomes" id="UP000255167"/>
    </source>
</evidence>
<keyword evidence="9 18" id="KW-0472">Membrane</keyword>
<dbReference type="GO" id="GO:0005886">
    <property type="term" value="C:plasma membrane"/>
    <property type="evidence" value="ECO:0007669"/>
    <property type="project" value="UniProtKB-SubCell"/>
</dbReference>
<dbReference type="Pfam" id="PF00324">
    <property type="entry name" value="AA_permease"/>
    <property type="match status" value="1"/>
</dbReference>
<comment type="subcellular location">
    <subcellularLocation>
        <location evidence="1">Cell inner membrane</location>
        <topology evidence="1">Multi-pass membrane protein</topology>
    </subcellularLocation>
</comment>
<dbReference type="InterPro" id="IPR004840">
    <property type="entry name" value="Amino_acid_permease_CS"/>
</dbReference>
<reference evidence="20 21" key="1">
    <citation type="submission" date="2018-06" db="EMBL/GenBank/DDBJ databases">
        <authorList>
            <consortium name="Pathogen Informatics"/>
            <person name="Doyle S."/>
        </authorList>
    </citation>
    <scope>NUCLEOTIDE SEQUENCE [LARGE SCALE GENOMIC DNA]</scope>
    <source>
        <strain evidence="20 21">NCTC9617</strain>
    </source>
</reference>
<keyword evidence="8 18" id="KW-1133">Transmembrane helix</keyword>
<evidence type="ECO:0000256" key="11">
    <source>
        <dbReference type="ARBA" id="ARBA00040443"/>
    </source>
</evidence>
<comment type="function">
    <text evidence="10">Permease that is involved in the active transport across the cytoplasmic membrane of all three aromatic amino acids, phenylalanine, tyrosine and tryptophan.</text>
</comment>
<protein>
    <recommendedName>
        <fullName evidence="11">Aromatic amino acid transport protein AroP</fullName>
    </recommendedName>
    <alternativeName>
        <fullName evidence="12">Aromatic amino acid:H(+) symporter AroP</fullName>
    </alternativeName>
    <alternativeName>
        <fullName evidence="13">General aromatic amino acid permease</fullName>
    </alternativeName>
</protein>
<evidence type="ECO:0000256" key="18">
    <source>
        <dbReference type="SAM" id="Phobius"/>
    </source>
</evidence>
<evidence type="ECO:0000256" key="6">
    <source>
        <dbReference type="ARBA" id="ARBA00022692"/>
    </source>
</evidence>
<evidence type="ECO:0000256" key="3">
    <source>
        <dbReference type="ARBA" id="ARBA00022448"/>
    </source>
</evidence>
<feature type="domain" description="Amino acid permease/ SLC12A" evidence="19">
    <location>
        <begin position="25"/>
        <end position="148"/>
    </location>
</feature>
<evidence type="ECO:0000256" key="14">
    <source>
        <dbReference type="ARBA" id="ARBA00048394"/>
    </source>
</evidence>
<accession>A0A378F1R0</accession>
<dbReference type="GO" id="GO:0055085">
    <property type="term" value="P:transmembrane transport"/>
    <property type="evidence" value="ECO:0007669"/>
    <property type="project" value="InterPro"/>
</dbReference>
<organism evidence="20 21">
    <name type="scientific">Klebsiella pneumoniae</name>
    <dbReference type="NCBI Taxonomy" id="573"/>
    <lineage>
        <taxon>Bacteria</taxon>
        <taxon>Pseudomonadati</taxon>
        <taxon>Pseudomonadota</taxon>
        <taxon>Gammaproteobacteria</taxon>
        <taxon>Enterobacterales</taxon>
        <taxon>Enterobacteriaceae</taxon>
        <taxon>Klebsiella/Raoultella group</taxon>
        <taxon>Klebsiella</taxon>
        <taxon>Klebsiella pneumoniae complex</taxon>
    </lineage>
</organism>
<keyword evidence="7" id="KW-0029">Amino-acid transport</keyword>
<evidence type="ECO:0000256" key="16">
    <source>
        <dbReference type="ARBA" id="ARBA00048776"/>
    </source>
</evidence>
<feature type="transmembrane region" description="Helical" evidence="18">
    <location>
        <begin position="98"/>
        <end position="120"/>
    </location>
</feature>
<dbReference type="PROSITE" id="PS00218">
    <property type="entry name" value="AMINO_ACID_PERMEASE_1"/>
    <property type="match status" value="1"/>
</dbReference>
<dbReference type="PANTHER" id="PTHR43495:SF4">
    <property type="entry name" value="AROMATIC AMINO ACID TRANSPORT PROTEIN AROP"/>
    <property type="match status" value="1"/>
</dbReference>
<evidence type="ECO:0000256" key="17">
    <source>
        <dbReference type="SAM" id="MobiDB-lite"/>
    </source>
</evidence>
<evidence type="ECO:0000313" key="20">
    <source>
        <dbReference type="EMBL" id="STW38942.1"/>
    </source>
</evidence>
<dbReference type="AlphaFoldDB" id="A0A378F1R0"/>